<evidence type="ECO:0000313" key="2">
    <source>
        <dbReference type="EMBL" id="MPQ64868.1"/>
    </source>
</evidence>
<proteinExistence type="predicted"/>
<comment type="caution">
    <text evidence="2">The sequence shown here is derived from an EMBL/GenBank/DDBJ whole genome shotgun (WGS) entry which is preliminary data.</text>
</comment>
<reference evidence="2" key="1">
    <citation type="journal article" date="2019" name="Lett. Appl. Microbiol.">
        <title>A case of 'blown pack' spoilage of vacuum-packaged pork likely associated with Clostridium estertheticum in Canada.</title>
        <authorList>
            <person name="Zhang P."/>
            <person name="Ward P."/>
            <person name="McMullen L.M."/>
            <person name="Yang X."/>
        </authorList>
    </citation>
    <scope>NUCLEOTIDE SEQUENCE [LARGE SCALE GENOMIC DNA]</scope>
    <source>
        <strain evidence="2">MA19</strain>
    </source>
</reference>
<evidence type="ECO:0000259" key="1">
    <source>
        <dbReference type="Pfam" id="PF00668"/>
    </source>
</evidence>
<dbReference type="Pfam" id="PF00668">
    <property type="entry name" value="Condensation"/>
    <property type="match status" value="1"/>
</dbReference>
<dbReference type="Proteomes" id="UP000342249">
    <property type="component" value="Unassembled WGS sequence"/>
</dbReference>
<dbReference type="Gene3D" id="3.30.559.30">
    <property type="entry name" value="Nonribosomal peptide synthetase, condensation domain"/>
    <property type="match status" value="1"/>
</dbReference>
<dbReference type="PANTHER" id="PTHR45527">
    <property type="entry name" value="NONRIBOSOMAL PEPTIDE SYNTHETASE"/>
    <property type="match status" value="1"/>
</dbReference>
<dbReference type="GO" id="GO:0003824">
    <property type="term" value="F:catalytic activity"/>
    <property type="evidence" value="ECO:0007669"/>
    <property type="project" value="InterPro"/>
</dbReference>
<name>A0A5N7J7Z3_9CLOT</name>
<feature type="domain" description="Condensation" evidence="1">
    <location>
        <begin position="26"/>
        <end position="459"/>
    </location>
</feature>
<dbReference type="GO" id="GO:0043041">
    <property type="term" value="P:amino acid activation for nonribosomal peptide biosynthetic process"/>
    <property type="evidence" value="ECO:0007669"/>
    <property type="project" value="TreeGrafter"/>
</dbReference>
<accession>A0A5N7J7Z3</accession>
<dbReference type="GO" id="GO:0031177">
    <property type="term" value="F:phosphopantetheine binding"/>
    <property type="evidence" value="ECO:0007669"/>
    <property type="project" value="TreeGrafter"/>
</dbReference>
<dbReference type="GO" id="GO:0005737">
    <property type="term" value="C:cytoplasm"/>
    <property type="evidence" value="ECO:0007669"/>
    <property type="project" value="TreeGrafter"/>
</dbReference>
<dbReference type="Gene3D" id="3.30.559.10">
    <property type="entry name" value="Chloramphenicol acetyltransferase-like domain"/>
    <property type="match status" value="1"/>
</dbReference>
<organism evidence="2 3">
    <name type="scientific">Clostridium estertheticum</name>
    <dbReference type="NCBI Taxonomy" id="238834"/>
    <lineage>
        <taxon>Bacteria</taxon>
        <taxon>Bacillati</taxon>
        <taxon>Bacillota</taxon>
        <taxon>Clostridia</taxon>
        <taxon>Eubacteriales</taxon>
        <taxon>Clostridiaceae</taxon>
        <taxon>Clostridium</taxon>
    </lineage>
</organism>
<gene>
    <name evidence="2" type="ORF">E4V82_22645</name>
</gene>
<protein>
    <recommendedName>
        <fullName evidence="1">Condensation domain-containing protein</fullName>
    </recommendedName>
</protein>
<dbReference type="RefSeq" id="WP_152754008.1">
    <property type="nucleotide sequence ID" value="NZ_SPSE01000054.1"/>
</dbReference>
<dbReference type="InterPro" id="IPR023213">
    <property type="entry name" value="CAT-like_dom_sf"/>
</dbReference>
<dbReference type="InterPro" id="IPR001242">
    <property type="entry name" value="Condensation_dom"/>
</dbReference>
<dbReference type="GO" id="GO:0044550">
    <property type="term" value="P:secondary metabolite biosynthetic process"/>
    <property type="evidence" value="ECO:0007669"/>
    <property type="project" value="TreeGrafter"/>
</dbReference>
<dbReference type="PANTHER" id="PTHR45527:SF1">
    <property type="entry name" value="FATTY ACID SYNTHASE"/>
    <property type="match status" value="1"/>
</dbReference>
<dbReference type="AlphaFoldDB" id="A0A5N7J7Z3"/>
<dbReference type="EMBL" id="SPSF01000056">
    <property type="protein sequence ID" value="MPQ64868.1"/>
    <property type="molecule type" value="Genomic_DNA"/>
</dbReference>
<dbReference type="GO" id="GO:0008610">
    <property type="term" value="P:lipid biosynthetic process"/>
    <property type="evidence" value="ECO:0007669"/>
    <property type="project" value="UniProtKB-ARBA"/>
</dbReference>
<sequence length="469" mass="55583">MVEVKCNYEIKEKSFVNNSNLMNLEDVYDLSPCQLDDLKKYIDSPTEGWFHENLVFEFHGKIDVEIFRECWEKILKCHSILRTGFLFNNLEKPVQAVFKDVKLPLEILNWHELDEGKRNEQFDKLIQEDKLIPYQLEKAPLMRLSLILCPNDHFILWWRFHHLLMDGWSFSIVLFNFFALYRECLGVKSDGDTIPLYPFKDYIYYRKLRETSGEETFWKEYFKDFDIQKMIEKKDRPSSNNLVRLAKQGRVDIELSDLYHELKHIMKDNGLSMNTIFQGVFTLLSNDYCNQDGDIVTGQVVADRSLKLENSHKRVGLFVNTLPIRAKIQENIKFSDWLKDLQVSMLNVFQYSVSSEQEIKKWINVPMEKDLFQNVLVFENVPLAGDPCEGLPFDILKYNLESHPCYPLILFVWPDENLHFKAVYNNEIYSKEVITGFLKKFRLRLENFIKDPELLMTSLTSPIKTLRKE</sequence>
<evidence type="ECO:0000313" key="3">
    <source>
        <dbReference type="Proteomes" id="UP000342249"/>
    </source>
</evidence>
<dbReference type="SUPFAM" id="SSF52777">
    <property type="entry name" value="CoA-dependent acyltransferases"/>
    <property type="match status" value="2"/>
</dbReference>